<protein>
    <submittedName>
        <fullName evidence="1">Uncharacterized protein</fullName>
    </submittedName>
</protein>
<name>A0A5J5U3D4_GOSBA</name>
<evidence type="ECO:0000313" key="2">
    <source>
        <dbReference type="Proteomes" id="UP000327439"/>
    </source>
</evidence>
<keyword evidence="2" id="KW-1185">Reference proteome</keyword>
<organism evidence="1 2">
    <name type="scientific">Gossypium barbadense</name>
    <name type="common">Sea Island cotton</name>
    <name type="synonym">Hibiscus barbadensis</name>
    <dbReference type="NCBI Taxonomy" id="3634"/>
    <lineage>
        <taxon>Eukaryota</taxon>
        <taxon>Viridiplantae</taxon>
        <taxon>Streptophyta</taxon>
        <taxon>Embryophyta</taxon>
        <taxon>Tracheophyta</taxon>
        <taxon>Spermatophyta</taxon>
        <taxon>Magnoliopsida</taxon>
        <taxon>eudicotyledons</taxon>
        <taxon>Gunneridae</taxon>
        <taxon>Pentapetalae</taxon>
        <taxon>rosids</taxon>
        <taxon>malvids</taxon>
        <taxon>Malvales</taxon>
        <taxon>Malvaceae</taxon>
        <taxon>Malvoideae</taxon>
        <taxon>Gossypium</taxon>
    </lineage>
</organism>
<dbReference type="AlphaFoldDB" id="A0A5J5U3D4"/>
<evidence type="ECO:0000313" key="1">
    <source>
        <dbReference type="EMBL" id="KAB2061664.1"/>
    </source>
</evidence>
<dbReference type="OrthoDB" id="1714944at2759"/>
<accession>A0A5J5U3D4</accession>
<gene>
    <name evidence="1" type="ORF">ES319_A10G101300v1</name>
</gene>
<sequence length="132" mass="15292">MSHKRTRSYKTSTKNPIAIHDEEVSERFDSIFKNQPMMLKKGSSLESNDNIIMPLSLRKTINALNWEQFCDALSMLDEDLVQKFYANLTTPNANEVLVRKRKVPLTFKSINDFFNLLDGEEDVYSAIMKNIN</sequence>
<dbReference type="Proteomes" id="UP000327439">
    <property type="component" value="Chromosome A10"/>
</dbReference>
<proteinExistence type="predicted"/>
<reference evidence="2" key="1">
    <citation type="journal article" date="2020" name="Nat. Genet.">
        <title>Genomic diversifications of five Gossypium allopolyploid species and their impact on cotton improvement.</title>
        <authorList>
            <person name="Chen Z.J."/>
            <person name="Sreedasyam A."/>
            <person name="Ando A."/>
            <person name="Song Q."/>
            <person name="De Santiago L.M."/>
            <person name="Hulse-Kemp A.M."/>
            <person name="Ding M."/>
            <person name="Ye W."/>
            <person name="Kirkbride R.C."/>
            <person name="Jenkins J."/>
            <person name="Plott C."/>
            <person name="Lovell J."/>
            <person name="Lin Y.M."/>
            <person name="Vaughn R."/>
            <person name="Liu B."/>
            <person name="Simpson S."/>
            <person name="Scheffler B.E."/>
            <person name="Wen L."/>
            <person name="Saski C.A."/>
            <person name="Grover C.E."/>
            <person name="Hu G."/>
            <person name="Conover J.L."/>
            <person name="Carlson J.W."/>
            <person name="Shu S."/>
            <person name="Boston L.B."/>
            <person name="Williams M."/>
            <person name="Peterson D.G."/>
            <person name="McGee K."/>
            <person name="Jones D.C."/>
            <person name="Wendel J.F."/>
            <person name="Stelly D.M."/>
            <person name="Grimwood J."/>
            <person name="Schmutz J."/>
        </authorList>
    </citation>
    <scope>NUCLEOTIDE SEQUENCE [LARGE SCALE GENOMIC DNA]</scope>
    <source>
        <strain evidence="2">cv. 3-79</strain>
    </source>
</reference>
<dbReference type="EMBL" id="CM018211">
    <property type="protein sequence ID" value="KAB2061664.1"/>
    <property type="molecule type" value="Genomic_DNA"/>
</dbReference>